<dbReference type="Pfam" id="PF10604">
    <property type="entry name" value="Polyketide_cyc2"/>
    <property type="match status" value="1"/>
</dbReference>
<dbReference type="SUPFAM" id="SSF55961">
    <property type="entry name" value="Bet v1-like"/>
    <property type="match status" value="1"/>
</dbReference>
<dbReference type="EMBL" id="JABBNU010000005">
    <property type="protein sequence ID" value="NMM48515.1"/>
    <property type="molecule type" value="Genomic_DNA"/>
</dbReference>
<evidence type="ECO:0000313" key="1">
    <source>
        <dbReference type="EMBL" id="NMM48515.1"/>
    </source>
</evidence>
<dbReference type="AlphaFoldDB" id="A0A848IZ08"/>
<comment type="caution">
    <text evidence="1">The sequence shown here is derived from an EMBL/GenBank/DDBJ whole genome shotgun (WGS) entry which is preliminary data.</text>
</comment>
<proteinExistence type="predicted"/>
<sequence>MKIHTEISINSSPENVWSILTDLENHRMWNPFFEEISGELKKGKKINVKIDGTRFRPEILVLNTNHEFRWKGKLFFSGLFDGEHVFRLNQISENQVLFIHEEIFSGILVPLFKSKLLNETRAGFEQMNKALKKRVE</sequence>
<evidence type="ECO:0000313" key="2">
    <source>
        <dbReference type="Proteomes" id="UP000559010"/>
    </source>
</evidence>
<dbReference type="PANTHER" id="PTHR36166:SF1">
    <property type="entry name" value="SRPBCC DOMAIN-CONTAINING PROTEIN"/>
    <property type="match status" value="1"/>
</dbReference>
<protein>
    <submittedName>
        <fullName evidence="1">SRPBCC domain-containing protein</fullName>
    </submittedName>
</protein>
<keyword evidence="2" id="KW-1185">Reference proteome</keyword>
<gene>
    <name evidence="1" type="ORF">HH304_08895</name>
</gene>
<dbReference type="InterPro" id="IPR019587">
    <property type="entry name" value="Polyketide_cyclase/dehydratase"/>
</dbReference>
<accession>A0A848IZ08</accession>
<dbReference type="RefSeq" id="WP_169680529.1">
    <property type="nucleotide sequence ID" value="NZ_JABBNU010000005.1"/>
</dbReference>
<name>A0A848IZ08_9BACT</name>
<dbReference type="InterPro" id="IPR023393">
    <property type="entry name" value="START-like_dom_sf"/>
</dbReference>
<reference evidence="1 2" key="1">
    <citation type="submission" date="2020-04" db="EMBL/GenBank/DDBJ databases">
        <title>Flammeovirgaceae bacterium KN852 isolated from deep sea.</title>
        <authorList>
            <person name="Zhang D.-C."/>
        </authorList>
    </citation>
    <scope>NUCLEOTIDE SEQUENCE [LARGE SCALE GENOMIC DNA]</scope>
    <source>
        <strain evidence="1 2">KN852</strain>
    </source>
</reference>
<organism evidence="1 2">
    <name type="scientific">Marinigracilibium pacificum</name>
    <dbReference type="NCBI Taxonomy" id="2729599"/>
    <lineage>
        <taxon>Bacteria</taxon>
        <taxon>Pseudomonadati</taxon>
        <taxon>Bacteroidota</taxon>
        <taxon>Cytophagia</taxon>
        <taxon>Cytophagales</taxon>
        <taxon>Flammeovirgaceae</taxon>
        <taxon>Marinigracilibium</taxon>
    </lineage>
</organism>
<dbReference type="Proteomes" id="UP000559010">
    <property type="component" value="Unassembled WGS sequence"/>
</dbReference>
<dbReference type="Gene3D" id="3.30.530.20">
    <property type="match status" value="1"/>
</dbReference>
<dbReference type="PANTHER" id="PTHR36166">
    <property type="entry name" value="CHROMOSOME 9, WHOLE GENOME SHOTGUN SEQUENCE"/>
    <property type="match status" value="1"/>
</dbReference>
<dbReference type="CDD" id="cd07822">
    <property type="entry name" value="SRPBCC_4"/>
    <property type="match status" value="1"/>
</dbReference>